<dbReference type="Proteomes" id="UP000314294">
    <property type="component" value="Unassembled WGS sequence"/>
</dbReference>
<organism evidence="2 3">
    <name type="scientific">Liparis tanakae</name>
    <name type="common">Tanaka's snailfish</name>
    <dbReference type="NCBI Taxonomy" id="230148"/>
    <lineage>
        <taxon>Eukaryota</taxon>
        <taxon>Metazoa</taxon>
        <taxon>Chordata</taxon>
        <taxon>Craniata</taxon>
        <taxon>Vertebrata</taxon>
        <taxon>Euteleostomi</taxon>
        <taxon>Actinopterygii</taxon>
        <taxon>Neopterygii</taxon>
        <taxon>Teleostei</taxon>
        <taxon>Neoteleostei</taxon>
        <taxon>Acanthomorphata</taxon>
        <taxon>Eupercaria</taxon>
        <taxon>Perciformes</taxon>
        <taxon>Cottioidei</taxon>
        <taxon>Cottales</taxon>
        <taxon>Liparidae</taxon>
        <taxon>Liparis</taxon>
    </lineage>
</organism>
<evidence type="ECO:0000313" key="2">
    <source>
        <dbReference type="EMBL" id="TNN69961.1"/>
    </source>
</evidence>
<dbReference type="EMBL" id="SRLO01000169">
    <property type="protein sequence ID" value="TNN69961.1"/>
    <property type="molecule type" value="Genomic_DNA"/>
</dbReference>
<protein>
    <submittedName>
        <fullName evidence="2">Uncharacterized protein</fullName>
    </submittedName>
</protein>
<feature type="region of interest" description="Disordered" evidence="1">
    <location>
        <begin position="1"/>
        <end position="21"/>
    </location>
</feature>
<accession>A0A4Z2HWK5</accession>
<proteinExistence type="predicted"/>
<sequence>MWNADRYRRNDHGDGLKVNGKRRGSLKQECCGLGKSPWALTASGSDRRGFAITPRRSMRRPLESLRLLVADAP</sequence>
<evidence type="ECO:0000256" key="1">
    <source>
        <dbReference type="SAM" id="MobiDB-lite"/>
    </source>
</evidence>
<dbReference type="AlphaFoldDB" id="A0A4Z2HWK5"/>
<comment type="caution">
    <text evidence="2">The sequence shown here is derived from an EMBL/GenBank/DDBJ whole genome shotgun (WGS) entry which is preliminary data.</text>
</comment>
<evidence type="ECO:0000313" key="3">
    <source>
        <dbReference type="Proteomes" id="UP000314294"/>
    </source>
</evidence>
<name>A0A4Z2HWK5_9TELE</name>
<gene>
    <name evidence="2" type="ORF">EYF80_019834</name>
</gene>
<reference evidence="2 3" key="1">
    <citation type="submission" date="2019-03" db="EMBL/GenBank/DDBJ databases">
        <title>First draft genome of Liparis tanakae, snailfish: a comprehensive survey of snailfish specific genes.</title>
        <authorList>
            <person name="Kim W."/>
            <person name="Song I."/>
            <person name="Jeong J.-H."/>
            <person name="Kim D."/>
            <person name="Kim S."/>
            <person name="Ryu S."/>
            <person name="Song J.Y."/>
            <person name="Lee S.K."/>
        </authorList>
    </citation>
    <scope>NUCLEOTIDE SEQUENCE [LARGE SCALE GENOMIC DNA]</scope>
    <source>
        <tissue evidence="2">Muscle</tissue>
    </source>
</reference>
<feature type="compositionally biased region" description="Basic and acidic residues" evidence="1">
    <location>
        <begin position="1"/>
        <end position="15"/>
    </location>
</feature>
<keyword evidence="3" id="KW-1185">Reference proteome</keyword>